<dbReference type="PANTHER" id="PTHR35792:SF2">
    <property type="entry name" value="GENERAL STRESS PROTEIN"/>
    <property type="match status" value="1"/>
</dbReference>
<dbReference type="InterPro" id="IPR052928">
    <property type="entry name" value="Desiccation-related_membrane"/>
</dbReference>
<dbReference type="Proteomes" id="UP001498469">
    <property type="component" value="Unassembled WGS sequence"/>
</dbReference>
<proteinExistence type="predicted"/>
<keyword evidence="1" id="KW-1133">Transmembrane helix</keyword>
<feature type="transmembrane region" description="Helical" evidence="1">
    <location>
        <begin position="26"/>
        <end position="44"/>
    </location>
</feature>
<keyword evidence="3" id="KW-1185">Reference proteome</keyword>
<keyword evidence="1" id="KW-0472">Membrane</keyword>
<keyword evidence="1" id="KW-0812">Transmembrane</keyword>
<dbReference type="Pfam" id="PF12732">
    <property type="entry name" value="YtxH"/>
    <property type="match status" value="1"/>
</dbReference>
<dbReference type="PANTHER" id="PTHR35792">
    <property type="entry name" value="GENERAL STRESS PROTEIN"/>
    <property type="match status" value="1"/>
</dbReference>
<dbReference type="RefSeq" id="WP_216250895.1">
    <property type="nucleotide sequence ID" value="NZ_JAZHFS010000008.1"/>
</dbReference>
<organism evidence="2 3">
    <name type="scientific">Clostridium frigoriphilum</name>
    <dbReference type="NCBI Taxonomy" id="443253"/>
    <lineage>
        <taxon>Bacteria</taxon>
        <taxon>Bacillati</taxon>
        <taxon>Bacillota</taxon>
        <taxon>Clostridia</taxon>
        <taxon>Eubacteriales</taxon>
        <taxon>Clostridiaceae</taxon>
        <taxon>Clostridium</taxon>
    </lineage>
</organism>
<name>A0ABU7UMR3_9CLOT</name>
<dbReference type="EMBL" id="JAZHFS010000008">
    <property type="protein sequence ID" value="MEF2112710.1"/>
    <property type="molecule type" value="Genomic_DNA"/>
</dbReference>
<evidence type="ECO:0000256" key="1">
    <source>
        <dbReference type="SAM" id="Phobius"/>
    </source>
</evidence>
<protein>
    <submittedName>
        <fullName evidence="2">YtxH domain-containing protein</fullName>
    </submittedName>
</protein>
<comment type="caution">
    <text evidence="2">The sequence shown here is derived from an EMBL/GenBank/DDBJ whole genome shotgun (WGS) entry which is preliminary data.</text>
</comment>
<sequence>MMFSNWFKARKKEIQRKEKIRTAKKVIFGAAAGSLSGIIGGLLFSPKSGKETRKDIANSSKELKNNIKEKSIVLKGTIDNKVSDAKDGIVDAKAKISEYLNEKKATTQDKVSDVITETKDTIEDISEIIEKADVSDKKNKK</sequence>
<gene>
    <name evidence="2" type="ORF">SJI18_10380</name>
</gene>
<evidence type="ECO:0000313" key="3">
    <source>
        <dbReference type="Proteomes" id="UP001498469"/>
    </source>
</evidence>
<dbReference type="InterPro" id="IPR024623">
    <property type="entry name" value="YtxH"/>
</dbReference>
<evidence type="ECO:0000313" key="2">
    <source>
        <dbReference type="EMBL" id="MEF2112710.1"/>
    </source>
</evidence>
<reference evidence="2 3" key="1">
    <citation type="submission" date="2023-11" db="EMBL/GenBank/DDBJ databases">
        <title>Draft genome sequence of a psychrophilic Clostridium strain from permafrost water brine.</title>
        <authorList>
            <person name="Shcherbakova V.A."/>
            <person name="Trubitsyn V.E."/>
            <person name="Zakharyuk A.G."/>
        </authorList>
    </citation>
    <scope>NUCLEOTIDE SEQUENCE [LARGE SCALE GENOMIC DNA]</scope>
    <source>
        <strain evidence="2 3">14F</strain>
    </source>
</reference>
<accession>A0ABU7UMR3</accession>